<accession>A0A0U1PZI5</accession>
<dbReference type="NCBIfam" id="TIGR03615">
    <property type="entry name" value="RutF"/>
    <property type="match status" value="1"/>
</dbReference>
<dbReference type="PANTHER" id="PTHR30466:SF1">
    <property type="entry name" value="FMN REDUCTASE (NADH) RUTF"/>
    <property type="match status" value="1"/>
</dbReference>
<sequence>MLSLSPFPSWPEVPPEAWPTSEIAPPSAQQFRDGMARVAAAVHVITTDGPAGKAGFTASAVCSVTDTPPTLLVCLNRSASVYEAFHRNHVLCVNTLGSDQRDLSNLFGGKTPMAQRFAAANWREGVSGAPVLADAVVAFECRIAQVQPVGTHDVLFCQVLAVTQADVAEGLIYCGRQYHDVAVTGHN</sequence>
<gene>
    <name evidence="5" type="primary">rutF</name>
    <name evidence="8" type="ORF">AAV94_08085</name>
</gene>
<dbReference type="InterPro" id="IPR002563">
    <property type="entry name" value="Flavin_Rdtase-like_dom"/>
</dbReference>
<evidence type="ECO:0000313" key="8">
    <source>
        <dbReference type="EMBL" id="KKW67910.1"/>
    </source>
</evidence>
<keyword evidence="4 5" id="KW-0520">NAD</keyword>
<dbReference type="SUPFAM" id="SSF50475">
    <property type="entry name" value="FMN-binding split barrel"/>
    <property type="match status" value="1"/>
</dbReference>
<dbReference type="GO" id="GO:0052874">
    <property type="term" value="F:FMN reductase (NADH) activity"/>
    <property type="evidence" value="ECO:0007669"/>
    <property type="project" value="UniProtKB-EC"/>
</dbReference>
<dbReference type="SMART" id="SM00903">
    <property type="entry name" value="Flavin_Reduct"/>
    <property type="match status" value="1"/>
</dbReference>
<feature type="domain" description="Flavin reductase like" evidence="7">
    <location>
        <begin position="35"/>
        <end position="180"/>
    </location>
</feature>
<evidence type="ECO:0000259" key="7">
    <source>
        <dbReference type="SMART" id="SM00903"/>
    </source>
</evidence>
<evidence type="ECO:0000256" key="5">
    <source>
        <dbReference type="HAMAP-Rule" id="MF_00833"/>
    </source>
</evidence>
<feature type="region of interest" description="Disordered" evidence="6">
    <location>
        <begin position="1"/>
        <end position="23"/>
    </location>
</feature>
<dbReference type="PATRIC" id="fig|1610491.3.peg.1718"/>
<keyword evidence="2 5" id="KW-0288">FMN</keyword>
<evidence type="ECO:0000256" key="1">
    <source>
        <dbReference type="ARBA" id="ARBA00022630"/>
    </source>
</evidence>
<dbReference type="GO" id="GO:0006212">
    <property type="term" value="P:uracil catabolic process"/>
    <property type="evidence" value="ECO:0007669"/>
    <property type="project" value="UniProtKB-UniRule"/>
</dbReference>
<dbReference type="EMBL" id="LBNQ01000024">
    <property type="protein sequence ID" value="KKW67910.1"/>
    <property type="molecule type" value="Genomic_DNA"/>
</dbReference>
<dbReference type="Pfam" id="PF01613">
    <property type="entry name" value="Flavin_Reduct"/>
    <property type="match status" value="1"/>
</dbReference>
<dbReference type="STRING" id="1610491.AAV94_08085"/>
<dbReference type="InterPro" id="IPR050268">
    <property type="entry name" value="NADH-dep_flavin_reductase"/>
</dbReference>
<organism evidence="8 9">
    <name type="scientific">Lampropedia cohaerens</name>
    <dbReference type="NCBI Taxonomy" id="1610491"/>
    <lineage>
        <taxon>Bacteria</taxon>
        <taxon>Pseudomonadati</taxon>
        <taxon>Pseudomonadota</taxon>
        <taxon>Betaproteobacteria</taxon>
        <taxon>Burkholderiales</taxon>
        <taxon>Comamonadaceae</taxon>
        <taxon>Lampropedia</taxon>
    </lineage>
</organism>
<comment type="similarity">
    <text evidence="5">Belongs to the non-flavoprotein flavin reductase family. RutF subfamily.</text>
</comment>
<dbReference type="PANTHER" id="PTHR30466">
    <property type="entry name" value="FLAVIN REDUCTASE"/>
    <property type="match status" value="1"/>
</dbReference>
<evidence type="ECO:0000256" key="4">
    <source>
        <dbReference type="ARBA" id="ARBA00023027"/>
    </source>
</evidence>
<evidence type="ECO:0000313" key="9">
    <source>
        <dbReference type="Proteomes" id="UP000050580"/>
    </source>
</evidence>
<dbReference type="InterPro" id="IPR019917">
    <property type="entry name" value="RutF"/>
</dbReference>
<evidence type="ECO:0000256" key="3">
    <source>
        <dbReference type="ARBA" id="ARBA00023002"/>
    </source>
</evidence>
<comment type="caution">
    <text evidence="8">The sequence shown here is derived from an EMBL/GenBank/DDBJ whole genome shotgun (WGS) entry which is preliminary data.</text>
</comment>
<feature type="compositionally biased region" description="Pro residues" evidence="6">
    <location>
        <begin position="8"/>
        <end position="17"/>
    </location>
</feature>
<dbReference type="RefSeq" id="WP_046741863.1">
    <property type="nucleotide sequence ID" value="NZ_LBNQ01000024.1"/>
</dbReference>
<dbReference type="GO" id="GO:0019740">
    <property type="term" value="P:nitrogen utilization"/>
    <property type="evidence" value="ECO:0007669"/>
    <property type="project" value="UniProtKB-UniRule"/>
</dbReference>
<dbReference type="Gene3D" id="2.30.110.10">
    <property type="entry name" value="Electron Transport, Fmn-binding Protein, Chain A"/>
    <property type="match status" value="1"/>
</dbReference>
<keyword evidence="9" id="KW-1185">Reference proteome</keyword>
<dbReference type="EC" id="1.5.1.42" evidence="5"/>
<keyword evidence="1 5" id="KW-0285">Flavoprotein</keyword>
<dbReference type="GO" id="GO:0010181">
    <property type="term" value="F:FMN binding"/>
    <property type="evidence" value="ECO:0007669"/>
    <property type="project" value="InterPro"/>
</dbReference>
<dbReference type="InterPro" id="IPR012349">
    <property type="entry name" value="Split_barrel_FMN-bd"/>
</dbReference>
<proteinExistence type="inferred from homology"/>
<comment type="catalytic activity">
    <reaction evidence="5">
        <text>FMNH2 + NAD(+) = FMN + NADH + 2 H(+)</text>
        <dbReference type="Rhea" id="RHEA:21620"/>
        <dbReference type="ChEBI" id="CHEBI:15378"/>
        <dbReference type="ChEBI" id="CHEBI:57540"/>
        <dbReference type="ChEBI" id="CHEBI:57618"/>
        <dbReference type="ChEBI" id="CHEBI:57945"/>
        <dbReference type="ChEBI" id="CHEBI:58210"/>
        <dbReference type="EC" id="1.5.1.42"/>
    </reaction>
</comment>
<dbReference type="OrthoDB" id="8525727at2"/>
<evidence type="ECO:0000256" key="6">
    <source>
        <dbReference type="SAM" id="MobiDB-lite"/>
    </source>
</evidence>
<dbReference type="AlphaFoldDB" id="A0A0U1PZI5"/>
<comment type="function">
    <text evidence="5">Catalyzes the reduction of FMN to FMNH2 which is used to reduce pyrimidine by RutA via the Rut pathway.</text>
</comment>
<evidence type="ECO:0000256" key="2">
    <source>
        <dbReference type="ARBA" id="ARBA00022643"/>
    </source>
</evidence>
<dbReference type="GO" id="GO:0042602">
    <property type="term" value="F:riboflavin reductase (NADPH) activity"/>
    <property type="evidence" value="ECO:0007669"/>
    <property type="project" value="UniProtKB-UniRule"/>
</dbReference>
<protein>
    <recommendedName>
        <fullName evidence="5">FMN reductase (NADH) RutF</fullName>
        <ecNumber evidence="5">1.5.1.42</ecNumber>
    </recommendedName>
    <alternativeName>
        <fullName evidence="5">FMN reductase</fullName>
    </alternativeName>
    <alternativeName>
        <fullName evidence="5">NADH-flavin reductase RutF</fullName>
    </alternativeName>
    <alternativeName>
        <fullName evidence="5">NADH:flavin oxidoreductase</fullName>
    </alternativeName>
</protein>
<keyword evidence="3 5" id="KW-0560">Oxidoreductase</keyword>
<dbReference type="Proteomes" id="UP000050580">
    <property type="component" value="Unassembled WGS sequence"/>
</dbReference>
<reference evidence="8 9" key="1">
    <citation type="submission" date="2015-05" db="EMBL/GenBank/DDBJ databases">
        <title>Draft genome sequence of Lampropedia sp. CT6, isolated from the microbial mat of a hot water spring, located at Manikaran, India.</title>
        <authorList>
            <person name="Tripathi C."/>
            <person name="Rani P."/>
            <person name="Mahato N.K."/>
            <person name="Lal R."/>
        </authorList>
    </citation>
    <scope>NUCLEOTIDE SEQUENCE [LARGE SCALE GENOMIC DNA]</scope>
    <source>
        <strain evidence="8 9">CT6</strain>
    </source>
</reference>
<dbReference type="HAMAP" id="MF_00833">
    <property type="entry name" value="RutF"/>
    <property type="match status" value="1"/>
</dbReference>
<name>A0A0U1PZI5_9BURK</name>